<sequence>MALISAATIITSLSLFHMTLAFFFLTNPHQIADQTLVFILGEAMGLPESRTFETQSAPLAFLAAVLLFLGVSDLVACSLPEEIYSYFWGSQSNIPISFPPPHTPSPSPSNILVYCTPTNPPTPAPARLVLLFAYTFYSFFFSAKSPMYSNTPQIYTASSWGEGLKNRVFFTWAFVEMITWFWVFVTLREERRDVAIRAQERMAAEADRL</sequence>
<dbReference type="Proteomes" id="UP000462212">
    <property type="component" value="Unassembled WGS sequence"/>
</dbReference>
<dbReference type="OrthoDB" id="5299849at2759"/>
<keyword evidence="1" id="KW-0812">Transmembrane</keyword>
<comment type="caution">
    <text evidence="2">The sequence shown here is derived from an EMBL/GenBank/DDBJ whole genome shotgun (WGS) entry which is preliminary data.</text>
</comment>
<reference evidence="2 3" key="1">
    <citation type="submission" date="2018-05" db="EMBL/GenBank/DDBJ databases">
        <title>Genome sequencing and assembly of the regulated plant pathogen Lachnellula willkommii and related sister species for the development of diagnostic species identification markers.</title>
        <authorList>
            <person name="Giroux E."/>
            <person name="Bilodeau G."/>
        </authorList>
    </citation>
    <scope>NUCLEOTIDE SEQUENCE [LARGE SCALE GENOMIC DNA]</scope>
    <source>
        <strain evidence="2 3">CBS 197.66</strain>
    </source>
</reference>
<evidence type="ECO:0000313" key="3">
    <source>
        <dbReference type="Proteomes" id="UP000462212"/>
    </source>
</evidence>
<dbReference type="AlphaFoldDB" id="A0A8H8RJK2"/>
<proteinExistence type="predicted"/>
<dbReference type="PANTHER" id="PTHR28029">
    <property type="entry name" value="PROTEIN ILM1"/>
    <property type="match status" value="1"/>
</dbReference>
<dbReference type="InterPro" id="IPR018815">
    <property type="entry name" value="Incr_loss_mito_DNA_1"/>
</dbReference>
<dbReference type="PANTHER" id="PTHR28029:SF1">
    <property type="entry name" value="PROTEIN ILM1"/>
    <property type="match status" value="1"/>
</dbReference>
<dbReference type="EMBL" id="QGMJ01000517">
    <property type="protein sequence ID" value="TVY35512.1"/>
    <property type="molecule type" value="Genomic_DNA"/>
</dbReference>
<name>A0A8H8RJK2_9HELO</name>
<dbReference type="Pfam" id="PF10311">
    <property type="entry name" value="Ilm1"/>
    <property type="match status" value="1"/>
</dbReference>
<evidence type="ECO:0000313" key="2">
    <source>
        <dbReference type="EMBL" id="TVY35512.1"/>
    </source>
</evidence>
<organism evidence="2 3">
    <name type="scientific">Lachnellula subtilissima</name>
    <dbReference type="NCBI Taxonomy" id="602034"/>
    <lineage>
        <taxon>Eukaryota</taxon>
        <taxon>Fungi</taxon>
        <taxon>Dikarya</taxon>
        <taxon>Ascomycota</taxon>
        <taxon>Pezizomycotina</taxon>
        <taxon>Leotiomycetes</taxon>
        <taxon>Helotiales</taxon>
        <taxon>Lachnaceae</taxon>
        <taxon>Lachnellula</taxon>
    </lineage>
</organism>
<keyword evidence="1" id="KW-1133">Transmembrane helix</keyword>
<feature type="transmembrane region" description="Helical" evidence="1">
    <location>
        <begin position="128"/>
        <end position="148"/>
    </location>
</feature>
<keyword evidence="1" id="KW-0472">Membrane</keyword>
<feature type="transmembrane region" description="Helical" evidence="1">
    <location>
        <begin position="168"/>
        <end position="187"/>
    </location>
</feature>
<evidence type="ECO:0008006" key="4">
    <source>
        <dbReference type="Google" id="ProtNLM"/>
    </source>
</evidence>
<gene>
    <name evidence="2" type="ORF">LSUB1_G005490</name>
</gene>
<evidence type="ECO:0000256" key="1">
    <source>
        <dbReference type="SAM" id="Phobius"/>
    </source>
</evidence>
<keyword evidence="3" id="KW-1185">Reference proteome</keyword>
<accession>A0A8H8RJK2</accession>
<protein>
    <recommendedName>
        <fullName evidence="4">Protein ILM1</fullName>
    </recommendedName>
</protein>